<dbReference type="Gene3D" id="1.25.10.90">
    <property type="match status" value="1"/>
</dbReference>
<evidence type="ECO:0000313" key="2">
    <source>
        <dbReference type="Proteomes" id="UP000237061"/>
    </source>
</evidence>
<proteinExistence type="predicted"/>
<dbReference type="Proteomes" id="UP000237061">
    <property type="component" value="Unassembled WGS sequence"/>
</dbReference>
<sequence length="247" mass="27787">MTTHLPSERSAQAFIAELRLLASEAEQEKIQRYFKSGAGDYGEGDVFLGVRMGEVFALASRYTDMSLSQLEELLESPLHEARAGAVKIMAKQSGSKAASGQRQKELFDLFLRRIDRINNWDLVDLGAWDVIGRYLADKPRGILDELAGSDDLWERRTAILATLHFLRRGEVQDTVRLAALLLDDDQDLIHKAVGGVLREVGKHDRERLLQFLDAHAAAMPRTMLRYAMEHLDAQQRAHYRGVGPAAY</sequence>
<dbReference type="RefSeq" id="WP_103466371.1">
    <property type="nucleotide sequence ID" value="NZ_PPXB01000010.1"/>
</dbReference>
<accession>A0A2S3ZUE8</accession>
<dbReference type="PANTHER" id="PTHR34070:SF1">
    <property type="entry name" value="DNA ALKYLATION REPAIR PROTEIN"/>
    <property type="match status" value="1"/>
</dbReference>
<dbReference type="PANTHER" id="PTHR34070">
    <property type="entry name" value="ARMADILLO-TYPE FOLD"/>
    <property type="match status" value="1"/>
</dbReference>
<gene>
    <name evidence="1" type="ORF">CVS27_13995</name>
</gene>
<dbReference type="InterPro" id="IPR014825">
    <property type="entry name" value="DNA_alkylation"/>
</dbReference>
<organism evidence="1 2">
    <name type="scientific">Arthrobacter glacialis</name>
    <dbReference type="NCBI Taxonomy" id="1664"/>
    <lineage>
        <taxon>Bacteria</taxon>
        <taxon>Bacillati</taxon>
        <taxon>Actinomycetota</taxon>
        <taxon>Actinomycetes</taxon>
        <taxon>Micrococcales</taxon>
        <taxon>Micrococcaceae</taxon>
        <taxon>Arthrobacter</taxon>
    </lineage>
</organism>
<dbReference type="Pfam" id="PF08713">
    <property type="entry name" value="DNA_alkylation"/>
    <property type="match status" value="1"/>
</dbReference>
<name>A0A2S3ZUE8_ARTGL</name>
<reference evidence="1 2" key="1">
    <citation type="submission" date="2018-01" db="EMBL/GenBank/DDBJ databases">
        <title>Arthrobacter sp. nov., from glaciers in China.</title>
        <authorList>
            <person name="Liu Q."/>
            <person name="Xin Y.-H."/>
        </authorList>
    </citation>
    <scope>NUCLEOTIDE SEQUENCE [LARGE SCALE GENOMIC DNA]</scope>
    <source>
        <strain evidence="1 2">HLT2-12-2</strain>
    </source>
</reference>
<comment type="caution">
    <text evidence="1">The sequence shown here is derived from an EMBL/GenBank/DDBJ whole genome shotgun (WGS) entry which is preliminary data.</text>
</comment>
<protein>
    <submittedName>
        <fullName evidence="1">DNA alkylation repair protein</fullName>
    </submittedName>
</protein>
<dbReference type="SUPFAM" id="SSF48371">
    <property type="entry name" value="ARM repeat"/>
    <property type="match status" value="1"/>
</dbReference>
<dbReference type="OrthoDB" id="9775346at2"/>
<dbReference type="CDD" id="cd06561">
    <property type="entry name" value="AlkD_like"/>
    <property type="match status" value="1"/>
</dbReference>
<dbReference type="InterPro" id="IPR016024">
    <property type="entry name" value="ARM-type_fold"/>
</dbReference>
<keyword evidence="2" id="KW-1185">Reference proteome</keyword>
<dbReference type="EMBL" id="PPXC01000011">
    <property type="protein sequence ID" value="POH72724.1"/>
    <property type="molecule type" value="Genomic_DNA"/>
</dbReference>
<dbReference type="AlphaFoldDB" id="A0A2S3ZUE8"/>
<evidence type="ECO:0000313" key="1">
    <source>
        <dbReference type="EMBL" id="POH72724.1"/>
    </source>
</evidence>